<dbReference type="AlphaFoldDB" id="A0AAV6MJ11"/>
<dbReference type="PANTHER" id="PTHR34777:SF1">
    <property type="entry name" value="VQ MOTIF-CONTAINING PROTEIN 10"/>
    <property type="match status" value="1"/>
</dbReference>
<feature type="non-terminal residue" evidence="2">
    <location>
        <position position="1"/>
    </location>
</feature>
<accession>A0AAV6MJ11</accession>
<dbReference type="Pfam" id="PF05678">
    <property type="entry name" value="VQ"/>
    <property type="match status" value="1"/>
</dbReference>
<evidence type="ECO:0000259" key="1">
    <source>
        <dbReference type="Pfam" id="PF05678"/>
    </source>
</evidence>
<dbReference type="Proteomes" id="UP000685013">
    <property type="component" value="Chromosome 14"/>
</dbReference>
<gene>
    <name evidence="2" type="ORF">SDJN03_21433</name>
</gene>
<organism evidence="2 3">
    <name type="scientific">Cucurbita argyrosperma subsp. sororia</name>
    <dbReference type="NCBI Taxonomy" id="37648"/>
    <lineage>
        <taxon>Eukaryota</taxon>
        <taxon>Viridiplantae</taxon>
        <taxon>Streptophyta</taxon>
        <taxon>Embryophyta</taxon>
        <taxon>Tracheophyta</taxon>
        <taxon>Spermatophyta</taxon>
        <taxon>Magnoliopsida</taxon>
        <taxon>eudicotyledons</taxon>
        <taxon>Gunneridae</taxon>
        <taxon>Pentapetalae</taxon>
        <taxon>rosids</taxon>
        <taxon>fabids</taxon>
        <taxon>Cucurbitales</taxon>
        <taxon>Cucurbitaceae</taxon>
        <taxon>Cucurbiteae</taxon>
        <taxon>Cucurbita</taxon>
    </lineage>
</organism>
<proteinExistence type="predicted"/>
<dbReference type="PANTHER" id="PTHR34777">
    <property type="entry name" value="VQ MOTIF-CONTAINING PROTEIN 10"/>
    <property type="match status" value="1"/>
</dbReference>
<sequence>MADSKNTPAGGVKVVLIEYHHVHTDVSNFKSVVQTLTGKHSSAVEGGGGTCGKRPRVEVEKSYMNRTASFLHSTSFKDLDRFLNLHLPALEDLNWIWAD</sequence>
<name>A0AAV6MJ11_9ROSI</name>
<feature type="domain" description="VQ" evidence="1">
    <location>
        <begin position="22"/>
        <end position="42"/>
    </location>
</feature>
<evidence type="ECO:0000313" key="3">
    <source>
        <dbReference type="Proteomes" id="UP000685013"/>
    </source>
</evidence>
<dbReference type="EMBL" id="JAGKQH010000014">
    <property type="protein sequence ID" value="KAG6581431.1"/>
    <property type="molecule type" value="Genomic_DNA"/>
</dbReference>
<keyword evidence="3" id="KW-1185">Reference proteome</keyword>
<dbReference type="InterPro" id="IPR039608">
    <property type="entry name" value="VQ_1/10"/>
</dbReference>
<comment type="caution">
    <text evidence="2">The sequence shown here is derived from an EMBL/GenBank/DDBJ whole genome shotgun (WGS) entry which is preliminary data.</text>
</comment>
<protein>
    <recommendedName>
        <fullName evidence="1">VQ domain-containing protein</fullName>
    </recommendedName>
</protein>
<evidence type="ECO:0000313" key="2">
    <source>
        <dbReference type="EMBL" id="KAG6581431.1"/>
    </source>
</evidence>
<reference evidence="2 3" key="1">
    <citation type="journal article" date="2021" name="Hortic Res">
        <title>The domestication of Cucurbita argyrosperma as revealed by the genome of its wild relative.</title>
        <authorList>
            <person name="Barrera-Redondo J."/>
            <person name="Sanchez-de la Vega G."/>
            <person name="Aguirre-Liguori J.A."/>
            <person name="Castellanos-Morales G."/>
            <person name="Gutierrez-Guerrero Y.T."/>
            <person name="Aguirre-Dugua X."/>
            <person name="Aguirre-Planter E."/>
            <person name="Tenaillon M.I."/>
            <person name="Lira-Saade R."/>
            <person name="Eguiarte L.E."/>
        </authorList>
    </citation>
    <scope>NUCLEOTIDE SEQUENCE [LARGE SCALE GENOMIC DNA]</scope>
    <source>
        <strain evidence="2">JBR-2021</strain>
    </source>
</reference>
<dbReference type="InterPro" id="IPR008889">
    <property type="entry name" value="VQ"/>
</dbReference>